<organism evidence="1 2">
    <name type="scientific">Elysia marginata</name>
    <dbReference type="NCBI Taxonomy" id="1093978"/>
    <lineage>
        <taxon>Eukaryota</taxon>
        <taxon>Metazoa</taxon>
        <taxon>Spiralia</taxon>
        <taxon>Lophotrochozoa</taxon>
        <taxon>Mollusca</taxon>
        <taxon>Gastropoda</taxon>
        <taxon>Heterobranchia</taxon>
        <taxon>Euthyneura</taxon>
        <taxon>Panpulmonata</taxon>
        <taxon>Sacoglossa</taxon>
        <taxon>Placobranchoidea</taxon>
        <taxon>Plakobranchidae</taxon>
        <taxon>Elysia</taxon>
    </lineage>
</organism>
<keyword evidence="2" id="KW-1185">Reference proteome</keyword>
<protein>
    <submittedName>
        <fullName evidence="1">Uncharacterized protein</fullName>
    </submittedName>
</protein>
<dbReference type="EMBL" id="BMAT01004466">
    <property type="protein sequence ID" value="GFR73886.1"/>
    <property type="molecule type" value="Genomic_DNA"/>
</dbReference>
<evidence type="ECO:0000313" key="2">
    <source>
        <dbReference type="Proteomes" id="UP000762676"/>
    </source>
</evidence>
<accession>A0AAV4FLS1</accession>
<proteinExistence type="predicted"/>
<gene>
    <name evidence="1" type="ORF">ElyMa_002148300</name>
</gene>
<evidence type="ECO:0000313" key="1">
    <source>
        <dbReference type="EMBL" id="GFR73886.1"/>
    </source>
</evidence>
<comment type="caution">
    <text evidence="1">The sequence shown here is derived from an EMBL/GenBank/DDBJ whole genome shotgun (WGS) entry which is preliminary data.</text>
</comment>
<name>A0AAV4FLS1_9GAST</name>
<reference evidence="1 2" key="1">
    <citation type="journal article" date="2021" name="Elife">
        <title>Chloroplast acquisition without the gene transfer in kleptoplastic sea slugs, Plakobranchus ocellatus.</title>
        <authorList>
            <person name="Maeda T."/>
            <person name="Takahashi S."/>
            <person name="Yoshida T."/>
            <person name="Shimamura S."/>
            <person name="Takaki Y."/>
            <person name="Nagai Y."/>
            <person name="Toyoda A."/>
            <person name="Suzuki Y."/>
            <person name="Arimoto A."/>
            <person name="Ishii H."/>
            <person name="Satoh N."/>
            <person name="Nishiyama T."/>
            <person name="Hasebe M."/>
            <person name="Maruyama T."/>
            <person name="Minagawa J."/>
            <person name="Obokata J."/>
            <person name="Shigenobu S."/>
        </authorList>
    </citation>
    <scope>NUCLEOTIDE SEQUENCE [LARGE SCALE GENOMIC DNA]</scope>
</reference>
<sequence>MTAKFELTNLNEDDISLSGDEETAGDDRVSIDVPVPGKGRFVKRVDEPVTLLLSELTDKFPPRTIPSFFANACRRYKNRMAFNSLSYTTVRTTTFEEYYNKALDIAKGLLAVSLHHAENL</sequence>
<dbReference type="AlphaFoldDB" id="A0AAV4FLS1"/>
<dbReference type="Proteomes" id="UP000762676">
    <property type="component" value="Unassembled WGS sequence"/>
</dbReference>